<evidence type="ECO:0000313" key="10">
    <source>
        <dbReference type="EMBL" id="GGH69187.1"/>
    </source>
</evidence>
<comment type="caution">
    <text evidence="10">The sequence shown here is derived from an EMBL/GenBank/DDBJ whole genome shotgun (WGS) entry which is preliminary data.</text>
</comment>
<dbReference type="Gene3D" id="3.50.50.60">
    <property type="entry name" value="FAD/NAD(P)-binding domain"/>
    <property type="match status" value="1"/>
</dbReference>
<dbReference type="HAMAP" id="MF_00212">
    <property type="entry name" value="MQO"/>
    <property type="match status" value="1"/>
</dbReference>
<comment type="similarity">
    <text evidence="4 9">Belongs to the MQO family.</text>
</comment>
<protein>
    <recommendedName>
        <fullName evidence="9">Probable malate:quinone oxidoreductase</fullName>
        <ecNumber evidence="9">1.1.5.4</ecNumber>
    </recommendedName>
    <alternativeName>
        <fullName evidence="9">MQO</fullName>
    </alternativeName>
    <alternativeName>
        <fullName evidence="9">Malate dehydrogenase [quinone]</fullName>
    </alternativeName>
</protein>
<keyword evidence="11" id="KW-1185">Reference proteome</keyword>
<dbReference type="GO" id="GO:0008924">
    <property type="term" value="F:L-malate dehydrogenase (quinone) activity"/>
    <property type="evidence" value="ECO:0007669"/>
    <property type="project" value="UniProtKB-UniRule"/>
</dbReference>
<comment type="catalytic activity">
    <reaction evidence="1 9">
        <text>(S)-malate + a quinone = a quinol + oxaloacetate</text>
        <dbReference type="Rhea" id="RHEA:46012"/>
        <dbReference type="ChEBI" id="CHEBI:15589"/>
        <dbReference type="ChEBI" id="CHEBI:16452"/>
        <dbReference type="ChEBI" id="CHEBI:24646"/>
        <dbReference type="ChEBI" id="CHEBI:132124"/>
        <dbReference type="EC" id="1.1.5.4"/>
    </reaction>
</comment>
<dbReference type="Gene3D" id="3.30.9.10">
    <property type="entry name" value="D-Amino Acid Oxidase, subunit A, domain 2"/>
    <property type="match status" value="1"/>
</dbReference>
<dbReference type="NCBIfam" id="NF003612">
    <property type="entry name" value="PRK05257.3-3"/>
    <property type="match status" value="1"/>
</dbReference>
<reference evidence="10" key="2">
    <citation type="submission" date="2020-09" db="EMBL/GenBank/DDBJ databases">
        <authorList>
            <person name="Sun Q."/>
            <person name="Zhou Y."/>
        </authorList>
    </citation>
    <scope>NUCLEOTIDE SEQUENCE</scope>
    <source>
        <strain evidence="10">CGMCC 1.15290</strain>
    </source>
</reference>
<dbReference type="RefSeq" id="WP_188952916.1">
    <property type="nucleotide sequence ID" value="NZ_BMIB01000003.1"/>
</dbReference>
<dbReference type="Pfam" id="PF06039">
    <property type="entry name" value="Mqo"/>
    <property type="match status" value="1"/>
</dbReference>
<dbReference type="NCBIfam" id="NF003609">
    <property type="entry name" value="PRK05257.2-5"/>
    <property type="match status" value="1"/>
</dbReference>
<comment type="cofactor">
    <cofactor evidence="2 9">
        <name>FAD</name>
        <dbReference type="ChEBI" id="CHEBI:57692"/>
    </cofactor>
</comment>
<dbReference type="PANTHER" id="PTHR43104:SF2">
    <property type="entry name" value="L-2-HYDROXYGLUTARATE DEHYDROGENASE, MITOCHONDRIAL"/>
    <property type="match status" value="1"/>
</dbReference>
<dbReference type="SUPFAM" id="SSF51905">
    <property type="entry name" value="FAD/NAD(P)-binding domain"/>
    <property type="match status" value="1"/>
</dbReference>
<dbReference type="AlphaFoldDB" id="A0A917J1F5"/>
<dbReference type="EMBL" id="BMIB01000003">
    <property type="protein sequence ID" value="GGH69187.1"/>
    <property type="molecule type" value="Genomic_DNA"/>
</dbReference>
<evidence type="ECO:0000256" key="1">
    <source>
        <dbReference type="ARBA" id="ARBA00001139"/>
    </source>
</evidence>
<evidence type="ECO:0000256" key="6">
    <source>
        <dbReference type="ARBA" id="ARBA00022630"/>
    </source>
</evidence>
<evidence type="ECO:0000256" key="8">
    <source>
        <dbReference type="ARBA" id="ARBA00023002"/>
    </source>
</evidence>
<sequence>MSKRTNSSNQEPDIVLIGAGIMSATLGVLLKELQPELTIAIYERLDEVAAESSDAWNNAGTGHSAFCELNYTPEKADGTISPNKAISIAASFEESRQFWAYLVQQNMVGAPQEFIRQVPHLSFVWGEENVAYLEKRFKALTSNHLFKGMEYSEDHATLAKWMPLVMQGRDPNQEVAATRMNIGTDVNFGALTRTLFHYLQEQPGVGMYMNHEIRDLDKEEDGRWAVKVKNRETGRKREVKAKFVFIGAGGGSLPLLLKSGIPEGKGFGGFPVSGQWLKCVNPEIIDKHDVKVYGKASVGAPPMSVPHLDTRLINGKKALLFGPYAGFSTKFLKNGSYLDLPLSIKLNNIRPMLAAGKDNLPLTKYLIQQVRQSPEDRLEALRDFLPDARMEDWELEVAGQRVQVIKKDEEHGGILQFGTEMVSSADGSMAALLGASPGASTAVSIMVELITKCFPENVKSAQWQNKLKQMIPSYGQNLDKDAALCEKVRNWSGEVLALNREDVPATV</sequence>
<evidence type="ECO:0000256" key="2">
    <source>
        <dbReference type="ARBA" id="ARBA00001974"/>
    </source>
</evidence>
<evidence type="ECO:0000256" key="7">
    <source>
        <dbReference type="ARBA" id="ARBA00022827"/>
    </source>
</evidence>
<dbReference type="InterPro" id="IPR006231">
    <property type="entry name" value="MQO"/>
</dbReference>
<dbReference type="NCBIfam" id="NF003611">
    <property type="entry name" value="PRK05257.3-2"/>
    <property type="match status" value="1"/>
</dbReference>
<proteinExistence type="inferred from homology"/>
<dbReference type="NCBIfam" id="NF003613">
    <property type="entry name" value="PRK05257.3-4"/>
    <property type="match status" value="1"/>
</dbReference>
<keyword evidence="6 9" id="KW-0285">Flavoprotein</keyword>
<reference evidence="10" key="1">
    <citation type="journal article" date="2014" name="Int. J. Syst. Evol. Microbiol.">
        <title>Complete genome sequence of Corynebacterium casei LMG S-19264T (=DSM 44701T), isolated from a smear-ripened cheese.</title>
        <authorList>
            <consortium name="US DOE Joint Genome Institute (JGI-PGF)"/>
            <person name="Walter F."/>
            <person name="Albersmeier A."/>
            <person name="Kalinowski J."/>
            <person name="Ruckert C."/>
        </authorList>
    </citation>
    <scope>NUCLEOTIDE SEQUENCE</scope>
    <source>
        <strain evidence="10">CGMCC 1.15290</strain>
    </source>
</reference>
<dbReference type="NCBIfam" id="NF003603">
    <property type="entry name" value="PRK05257.1-1"/>
    <property type="match status" value="1"/>
</dbReference>
<dbReference type="NCBIfam" id="NF003610">
    <property type="entry name" value="PRK05257.3-1"/>
    <property type="match status" value="1"/>
</dbReference>
<dbReference type="PANTHER" id="PTHR43104">
    <property type="entry name" value="L-2-HYDROXYGLUTARATE DEHYDROGENASE, MITOCHONDRIAL"/>
    <property type="match status" value="1"/>
</dbReference>
<evidence type="ECO:0000256" key="9">
    <source>
        <dbReference type="HAMAP-Rule" id="MF_00212"/>
    </source>
</evidence>
<dbReference type="NCBIfam" id="NF003606">
    <property type="entry name" value="PRK05257.2-1"/>
    <property type="match status" value="1"/>
</dbReference>
<evidence type="ECO:0000256" key="5">
    <source>
        <dbReference type="ARBA" id="ARBA00022532"/>
    </source>
</evidence>
<dbReference type="InterPro" id="IPR036188">
    <property type="entry name" value="FAD/NAD-bd_sf"/>
</dbReference>
<organism evidence="10 11">
    <name type="scientific">Filimonas zeae</name>
    <dbReference type="NCBI Taxonomy" id="1737353"/>
    <lineage>
        <taxon>Bacteria</taxon>
        <taxon>Pseudomonadati</taxon>
        <taxon>Bacteroidota</taxon>
        <taxon>Chitinophagia</taxon>
        <taxon>Chitinophagales</taxon>
        <taxon>Chitinophagaceae</taxon>
        <taxon>Filimonas</taxon>
    </lineage>
</organism>
<dbReference type="Proteomes" id="UP000627292">
    <property type="component" value="Unassembled WGS sequence"/>
</dbReference>
<name>A0A917J1F5_9BACT</name>
<dbReference type="EC" id="1.1.5.4" evidence="9"/>
<dbReference type="GO" id="GO:0047545">
    <property type="term" value="F:(S)-2-hydroxyglutarate dehydrogenase activity"/>
    <property type="evidence" value="ECO:0007669"/>
    <property type="project" value="TreeGrafter"/>
</dbReference>
<accession>A0A917J1F5</accession>
<dbReference type="NCBIfam" id="TIGR01320">
    <property type="entry name" value="mal_quin_oxido"/>
    <property type="match status" value="1"/>
</dbReference>
<dbReference type="NCBIfam" id="NF003605">
    <property type="entry name" value="PRK05257.1-4"/>
    <property type="match status" value="1"/>
</dbReference>
<dbReference type="GO" id="GO:0006099">
    <property type="term" value="P:tricarboxylic acid cycle"/>
    <property type="evidence" value="ECO:0007669"/>
    <property type="project" value="UniProtKB-UniRule"/>
</dbReference>
<keyword evidence="7 9" id="KW-0274">FAD</keyword>
<keyword evidence="8 9" id="KW-0560">Oxidoreductase</keyword>
<evidence type="ECO:0000313" key="11">
    <source>
        <dbReference type="Proteomes" id="UP000627292"/>
    </source>
</evidence>
<dbReference type="NCBIfam" id="NF009875">
    <property type="entry name" value="PRK13339.1"/>
    <property type="match status" value="1"/>
</dbReference>
<dbReference type="NCBIfam" id="NF003608">
    <property type="entry name" value="PRK05257.2-4"/>
    <property type="match status" value="1"/>
</dbReference>
<keyword evidence="5 9" id="KW-0816">Tricarboxylic acid cycle</keyword>
<dbReference type="NCBIfam" id="NF003614">
    <property type="entry name" value="PRK05257.3-5"/>
    <property type="match status" value="1"/>
</dbReference>
<evidence type="ECO:0000256" key="4">
    <source>
        <dbReference type="ARBA" id="ARBA00006389"/>
    </source>
</evidence>
<comment type="pathway">
    <text evidence="3 9">Carbohydrate metabolism; tricarboxylic acid cycle; oxaloacetate from (S)-malate (quinone route): step 1/1.</text>
</comment>
<evidence type="ECO:0000256" key="3">
    <source>
        <dbReference type="ARBA" id="ARBA00005012"/>
    </source>
</evidence>
<gene>
    <name evidence="9 10" type="primary">mqo</name>
    <name evidence="10" type="ORF">GCM10011379_26250</name>
</gene>